<proteinExistence type="predicted"/>
<accession>A0A1D3JFN5</accession>
<gene>
    <name evidence="1" type="primary">PocGH01_00048700</name>
    <name evidence="1" type="ORF">POCGH01_00048700</name>
</gene>
<keyword evidence="2" id="KW-1185">Reference proteome</keyword>
<sequence length="347" mass="40160">MEIDDHDERYDSLAEYSKNYDIYKQIQGNNGDGYISFPKEIIPEDTEDKIYIVSNCLRLKNYLIKYNDKENCENNNCCGYINYMLNKSIKTLKKPHEPIFNFYISYINHYSNGQIKNLCASKINYMQVEKYKKTDQLYNAYEICRLFMANKHDTSTCSLAKSCANLYNNIFITHLELNDVKFCKALKNFKDVLESYKLKSKIKCSGEYLNLMSYPESCTLLLQKSEQLVVSSGYQAGQTETQIESEGPSGLQEDQMVEIQEDYTTSPSSLSTTLPISLFSSGMGGLLILLSFYKFTPLGQWLKLHTQRYGAITKNSDEELYEMQQPTSEYDERNSEYIGYNIAYNSL</sequence>
<dbReference type="VEuPathDB" id="PlasmoDB:PocGH01_00048700"/>
<dbReference type="InterPro" id="IPR008780">
    <property type="entry name" value="Plasmodium_Vir"/>
</dbReference>
<reference evidence="1 2" key="1">
    <citation type="submission" date="2016-06" db="EMBL/GenBank/DDBJ databases">
        <authorList>
            <consortium name="Pathogen Informatics"/>
        </authorList>
    </citation>
    <scope>NUCLEOTIDE SEQUENCE [LARGE SCALE GENOMIC DNA]</scope>
    <source>
        <strain evidence="1">PocGH01</strain>
    </source>
</reference>
<evidence type="ECO:0000313" key="1">
    <source>
        <dbReference type="EMBL" id="SBT84640.1"/>
    </source>
</evidence>
<dbReference type="Proteomes" id="UP000242942">
    <property type="component" value="Unassembled WGS sequence"/>
</dbReference>
<dbReference type="EMBL" id="FLRI01000554">
    <property type="protein sequence ID" value="SBT84640.1"/>
    <property type="molecule type" value="Genomic_DNA"/>
</dbReference>
<name>A0A1D3JFN5_PLAOA</name>
<dbReference type="OrthoDB" id="389398at2759"/>
<organism evidence="1 2">
    <name type="scientific">Plasmodium ovale</name>
    <name type="common">malaria parasite P. ovale</name>
    <dbReference type="NCBI Taxonomy" id="36330"/>
    <lineage>
        <taxon>Eukaryota</taxon>
        <taxon>Sar</taxon>
        <taxon>Alveolata</taxon>
        <taxon>Apicomplexa</taxon>
        <taxon>Aconoidasida</taxon>
        <taxon>Haemosporida</taxon>
        <taxon>Plasmodiidae</taxon>
        <taxon>Plasmodium</taxon>
        <taxon>Plasmodium (Plasmodium)</taxon>
    </lineage>
</organism>
<evidence type="ECO:0000313" key="2">
    <source>
        <dbReference type="Proteomes" id="UP000242942"/>
    </source>
</evidence>
<protein>
    <submittedName>
        <fullName evidence="1">PIR protein</fullName>
    </submittedName>
</protein>
<dbReference type="AlphaFoldDB" id="A0A1D3JFN5"/>
<dbReference type="Pfam" id="PF05795">
    <property type="entry name" value="Plasmodium_Vir"/>
    <property type="match status" value="1"/>
</dbReference>
<dbReference type="VEuPathDB" id="PlasmoDB:POWCR01_000080700"/>